<evidence type="ECO:0000313" key="3">
    <source>
        <dbReference type="WBParaSite" id="PgB04_g182_t01"/>
    </source>
</evidence>
<dbReference type="PANTHER" id="PTHR47159:SF5">
    <property type="entry name" value="CRAL-TRIO DOMAIN-CONTAINING PROTEIN"/>
    <property type="match status" value="1"/>
</dbReference>
<sequence>MELVPVKAVGHLQTMKAQLNEEQEERVAQLRKLVKPNLTDYYDTDFNLLRWLQGHPGSVESVAEKLNEHLRARSSSWKLDELWRQPMTHNINVHNELLIEDLSYVRDNIVVVVDQCGFADHRGMLQTHSFDEVLLATCYEQEHILHRIMEVEHLTGRQAWVVYVMDLNGLECSKYLYELTLGPTRCMVDFLCAHYVEIVKSFVLVNVPPFVNALWTLIRPLLPNRTKQKIQMLSSSNWREEILKYASADALPSTWNLGADQRFKSELARPFPFEVENFYCNRKEEVPSDCKTVYINAHKSIIADFELCVGNELSWWITANMDLAFGVFCSDRKDETNTKKMKVIYPNLVRLPGPFMVPLKGSITAENNAYYKIYFANPRTSWRPLTVTYSVAVKR</sequence>
<dbReference type="InterPro" id="IPR053302">
    <property type="entry name" value="CRAL-TRIO_domain"/>
</dbReference>
<protein>
    <submittedName>
        <fullName evidence="3">CRAL-TRIO domain-containing protein</fullName>
    </submittedName>
</protein>
<dbReference type="PANTHER" id="PTHR47159">
    <property type="entry name" value="PROTEIN CBG07705-RELATED"/>
    <property type="match status" value="1"/>
</dbReference>
<organism evidence="2 3">
    <name type="scientific">Parascaris univalens</name>
    <name type="common">Nematode worm</name>
    <dbReference type="NCBI Taxonomy" id="6257"/>
    <lineage>
        <taxon>Eukaryota</taxon>
        <taxon>Metazoa</taxon>
        <taxon>Ecdysozoa</taxon>
        <taxon>Nematoda</taxon>
        <taxon>Chromadorea</taxon>
        <taxon>Rhabditida</taxon>
        <taxon>Spirurina</taxon>
        <taxon>Ascaridomorpha</taxon>
        <taxon>Ascaridoidea</taxon>
        <taxon>Ascarididae</taxon>
        <taxon>Parascaris</taxon>
    </lineage>
</organism>
<reference evidence="3" key="1">
    <citation type="submission" date="2022-11" db="UniProtKB">
        <authorList>
            <consortium name="WormBaseParasite"/>
        </authorList>
    </citation>
    <scope>IDENTIFICATION</scope>
</reference>
<dbReference type="SMART" id="SM00516">
    <property type="entry name" value="SEC14"/>
    <property type="match status" value="1"/>
</dbReference>
<dbReference type="SUPFAM" id="SSF46938">
    <property type="entry name" value="CRAL/TRIO N-terminal domain"/>
    <property type="match status" value="1"/>
</dbReference>
<dbReference type="PROSITE" id="PS50191">
    <property type="entry name" value="CRAL_TRIO"/>
    <property type="match status" value="1"/>
</dbReference>
<dbReference type="Pfam" id="PF00650">
    <property type="entry name" value="CRAL_TRIO"/>
    <property type="match status" value="1"/>
</dbReference>
<dbReference type="Gene3D" id="2.60.120.680">
    <property type="entry name" value="GOLD domain"/>
    <property type="match status" value="1"/>
</dbReference>
<name>A0A914ZIT2_PARUN</name>
<evidence type="ECO:0000259" key="1">
    <source>
        <dbReference type="PROSITE" id="PS50191"/>
    </source>
</evidence>
<dbReference type="InterPro" id="IPR001251">
    <property type="entry name" value="CRAL-TRIO_dom"/>
</dbReference>
<dbReference type="CDD" id="cd00170">
    <property type="entry name" value="SEC14"/>
    <property type="match status" value="1"/>
</dbReference>
<dbReference type="Proteomes" id="UP000887569">
    <property type="component" value="Unplaced"/>
</dbReference>
<evidence type="ECO:0000313" key="2">
    <source>
        <dbReference type="Proteomes" id="UP000887569"/>
    </source>
</evidence>
<accession>A0A914ZIT2</accession>
<dbReference type="AlphaFoldDB" id="A0A914ZIT2"/>
<proteinExistence type="predicted"/>
<feature type="domain" description="CRAL-TRIO" evidence="1">
    <location>
        <begin position="102"/>
        <end position="255"/>
    </location>
</feature>
<dbReference type="InterPro" id="IPR036273">
    <property type="entry name" value="CRAL/TRIO_N_dom_sf"/>
</dbReference>
<dbReference type="InterPro" id="IPR036598">
    <property type="entry name" value="GOLD_dom_sf"/>
</dbReference>
<dbReference type="InterPro" id="IPR036865">
    <property type="entry name" value="CRAL-TRIO_dom_sf"/>
</dbReference>
<dbReference type="WBParaSite" id="PgB04_g182_t01">
    <property type="protein sequence ID" value="PgB04_g182_t01"/>
    <property type="gene ID" value="PgB04_g182"/>
</dbReference>
<dbReference type="SUPFAM" id="SSF52087">
    <property type="entry name" value="CRAL/TRIO domain"/>
    <property type="match status" value="1"/>
</dbReference>
<dbReference type="SUPFAM" id="SSF101576">
    <property type="entry name" value="Supernatant protein factor (SPF), C-terminal domain"/>
    <property type="match status" value="1"/>
</dbReference>
<dbReference type="Gene3D" id="3.40.525.10">
    <property type="entry name" value="CRAL-TRIO lipid binding domain"/>
    <property type="match status" value="1"/>
</dbReference>
<keyword evidence="2" id="KW-1185">Reference proteome</keyword>